<dbReference type="InterPro" id="IPR000832">
    <property type="entry name" value="GPCR_2_secretin-like"/>
</dbReference>
<dbReference type="InterPro" id="IPR046338">
    <property type="entry name" value="GAIN_dom_sf"/>
</dbReference>
<evidence type="ECO:0000256" key="1">
    <source>
        <dbReference type="ARBA" id="ARBA00004141"/>
    </source>
</evidence>
<keyword evidence="6" id="KW-0325">Glycoprotein</keyword>
<evidence type="ECO:0000256" key="8">
    <source>
        <dbReference type="SAM" id="Phobius"/>
    </source>
</evidence>
<dbReference type="PANTHER" id="PTHR12011:SF469">
    <property type="entry name" value="ADHESION G PROTEIN-COUPLED RECEPTOR E1-RELATED"/>
    <property type="match status" value="1"/>
</dbReference>
<evidence type="ECO:0000256" key="2">
    <source>
        <dbReference type="ARBA" id="ARBA00022692"/>
    </source>
</evidence>
<keyword evidence="3 8" id="KW-1133">Transmembrane helix</keyword>
<reference evidence="11" key="2">
    <citation type="submission" date="2025-08" db="UniProtKB">
        <authorList>
            <consortium name="Ensembl"/>
        </authorList>
    </citation>
    <scope>IDENTIFICATION</scope>
</reference>
<feature type="transmembrane region" description="Helical" evidence="8">
    <location>
        <begin position="224"/>
        <end position="245"/>
    </location>
</feature>
<dbReference type="InterPro" id="IPR000203">
    <property type="entry name" value="GPS"/>
</dbReference>
<reference evidence="11" key="1">
    <citation type="submission" date="2023-05" db="EMBL/GenBank/DDBJ databases">
        <title>High-quality long-read genome of Scophthalmus maximus.</title>
        <authorList>
            <person name="Lien S."/>
            <person name="Martinez P."/>
        </authorList>
    </citation>
    <scope>NUCLEOTIDE SEQUENCE [LARGE SCALE GENOMIC DNA]</scope>
</reference>
<evidence type="ECO:0000313" key="11">
    <source>
        <dbReference type="Ensembl" id="ENSSMAP00000018067.2"/>
    </source>
</evidence>
<feature type="transmembrane region" description="Helical" evidence="8">
    <location>
        <begin position="305"/>
        <end position="329"/>
    </location>
</feature>
<dbReference type="Proteomes" id="UP000694558">
    <property type="component" value="Chromosome 19"/>
</dbReference>
<name>A0A8D3AGW2_SCOMX</name>
<evidence type="ECO:0000256" key="3">
    <source>
        <dbReference type="ARBA" id="ARBA00022989"/>
    </source>
</evidence>
<dbReference type="GO" id="GO:0007166">
    <property type="term" value="P:cell surface receptor signaling pathway"/>
    <property type="evidence" value="ECO:0007669"/>
    <property type="project" value="InterPro"/>
</dbReference>
<dbReference type="PRINTS" id="PR01128">
    <property type="entry name" value="EMR1HORMONER"/>
</dbReference>
<protein>
    <submittedName>
        <fullName evidence="11">Uncharacterized protein</fullName>
    </submittedName>
</protein>
<keyword evidence="5" id="KW-1015">Disulfide bond</keyword>
<proteinExistence type="predicted"/>
<dbReference type="Pfam" id="PF00002">
    <property type="entry name" value="7tm_2"/>
    <property type="match status" value="1"/>
</dbReference>
<feature type="transmembrane region" description="Helical" evidence="8">
    <location>
        <begin position="196"/>
        <end position="212"/>
    </location>
</feature>
<dbReference type="PROSITE" id="PS50261">
    <property type="entry name" value="G_PROTEIN_RECEP_F2_4"/>
    <property type="match status" value="1"/>
</dbReference>
<evidence type="ECO:0000259" key="9">
    <source>
        <dbReference type="PROSITE" id="PS50221"/>
    </source>
</evidence>
<dbReference type="AlphaFoldDB" id="A0A8D3AGW2"/>
<dbReference type="InterPro" id="IPR057244">
    <property type="entry name" value="GAIN_B"/>
</dbReference>
<evidence type="ECO:0000256" key="5">
    <source>
        <dbReference type="ARBA" id="ARBA00023157"/>
    </source>
</evidence>
<evidence type="ECO:0000256" key="4">
    <source>
        <dbReference type="ARBA" id="ARBA00023136"/>
    </source>
</evidence>
<dbReference type="InterPro" id="IPR017981">
    <property type="entry name" value="GPCR_2-like_7TM"/>
</dbReference>
<keyword evidence="4 8" id="KW-0472">Membrane</keyword>
<evidence type="ECO:0000259" key="10">
    <source>
        <dbReference type="PROSITE" id="PS50261"/>
    </source>
</evidence>
<feature type="domain" description="GAIN-B" evidence="9">
    <location>
        <begin position="1"/>
        <end position="156"/>
    </location>
</feature>
<evidence type="ECO:0000313" key="12">
    <source>
        <dbReference type="Proteomes" id="UP000694558"/>
    </source>
</evidence>
<keyword evidence="2 8" id="KW-0812">Transmembrane</keyword>
<dbReference type="GO" id="GO:0007189">
    <property type="term" value="P:adenylate cyclase-activating G protein-coupled receptor signaling pathway"/>
    <property type="evidence" value="ECO:0007669"/>
    <property type="project" value="TreeGrafter"/>
</dbReference>
<feature type="transmembrane region" description="Helical" evidence="8">
    <location>
        <begin position="350"/>
        <end position="369"/>
    </location>
</feature>
<comment type="subcellular location">
    <subcellularLocation>
        <location evidence="1">Membrane</location>
        <topology evidence="1">Multi-pass membrane protein</topology>
    </subcellularLocation>
</comment>
<organism evidence="11 12">
    <name type="scientific">Scophthalmus maximus</name>
    <name type="common">Turbot</name>
    <name type="synonym">Psetta maxima</name>
    <dbReference type="NCBI Taxonomy" id="52904"/>
    <lineage>
        <taxon>Eukaryota</taxon>
        <taxon>Metazoa</taxon>
        <taxon>Chordata</taxon>
        <taxon>Craniata</taxon>
        <taxon>Vertebrata</taxon>
        <taxon>Euteleostomi</taxon>
        <taxon>Actinopterygii</taxon>
        <taxon>Neopterygii</taxon>
        <taxon>Teleostei</taxon>
        <taxon>Neoteleostei</taxon>
        <taxon>Acanthomorphata</taxon>
        <taxon>Carangaria</taxon>
        <taxon>Pleuronectiformes</taxon>
        <taxon>Pleuronectoidei</taxon>
        <taxon>Scophthalmidae</taxon>
        <taxon>Scophthalmus</taxon>
    </lineage>
</organism>
<dbReference type="GO" id="GO:0004930">
    <property type="term" value="F:G protein-coupled receptor activity"/>
    <property type="evidence" value="ECO:0007669"/>
    <property type="project" value="InterPro"/>
</dbReference>
<feature type="region of interest" description="Disordered" evidence="7">
    <location>
        <begin position="1"/>
        <end position="23"/>
    </location>
</feature>
<evidence type="ECO:0000256" key="7">
    <source>
        <dbReference type="SAM" id="MobiDB-lite"/>
    </source>
</evidence>
<feature type="transmembrane region" description="Helical" evidence="8">
    <location>
        <begin position="265"/>
        <end position="285"/>
    </location>
</feature>
<dbReference type="GeneTree" id="ENSGT00940000163334"/>
<dbReference type="PRINTS" id="PR00249">
    <property type="entry name" value="GPCRSECRETIN"/>
</dbReference>
<dbReference type="PANTHER" id="PTHR12011">
    <property type="entry name" value="ADHESION G-PROTEIN COUPLED RECEPTOR"/>
    <property type="match status" value="1"/>
</dbReference>
<dbReference type="InterPro" id="IPR001740">
    <property type="entry name" value="GPCR_2_EMR1-like_rcpt"/>
</dbReference>
<dbReference type="Gene3D" id="1.20.1070.10">
    <property type="entry name" value="Rhodopsin 7-helix transmembrane proteins"/>
    <property type="match status" value="1"/>
</dbReference>
<sequence length="432" mass="48048">MLKEVSGVGPRARSIKVSSTGDGDTGSVILALSDRLVSAMVLPGQNQTKTTVKKMYSDVITAILPLMNNTNLTEPVNFTIHHKKLVPESGLVTCVYWKDKTQETATGAGSDKGGDETEMHWSVEGCWVAYTDENHTVCSCSHLSTFALILQIGEVYSFLDWLNRMCVFVGLFFFALAILTFLLCSWNPKINNTARLHLCLSLALSHLLLLWNDRYLACTVMAGLLHFLVVASFMWMLLEALQLHLLVRRLSKVQVIQRDGLPRPLLYLIGYGVPFVIVGISALVYSDGYGATEAEVCWLSRTRSFNWALTGPVITVLALNCILFCATLWSLRPTLANMKSDVSQSKDTRLIVFKILAQFVILGCTWILGLYQSNLFFQVLFIILNSQQGTFLFIVHCLLNKEVKGLCLQISLEGGSVVSIHKKQRRVKSGTI</sequence>
<feature type="domain" description="G-protein coupled receptors family 2 profile 2" evidence="10">
    <location>
        <begin position="159"/>
        <end position="400"/>
    </location>
</feature>
<dbReference type="GO" id="GO:0005886">
    <property type="term" value="C:plasma membrane"/>
    <property type="evidence" value="ECO:0007669"/>
    <property type="project" value="TreeGrafter"/>
</dbReference>
<dbReference type="Pfam" id="PF01825">
    <property type="entry name" value="GPS"/>
    <property type="match status" value="1"/>
</dbReference>
<dbReference type="SMART" id="SM00303">
    <property type="entry name" value="GPS"/>
    <property type="match status" value="1"/>
</dbReference>
<feature type="transmembrane region" description="Helical" evidence="8">
    <location>
        <begin position="161"/>
        <end position="184"/>
    </location>
</feature>
<evidence type="ECO:0000256" key="6">
    <source>
        <dbReference type="ARBA" id="ARBA00023180"/>
    </source>
</evidence>
<feature type="transmembrane region" description="Helical" evidence="8">
    <location>
        <begin position="375"/>
        <end position="399"/>
    </location>
</feature>
<dbReference type="PROSITE" id="PS50221">
    <property type="entry name" value="GAIN_B"/>
    <property type="match status" value="1"/>
</dbReference>
<accession>A0A8D3AGW2</accession>
<dbReference type="Ensembl" id="ENSSMAT00000018289.2">
    <property type="protein sequence ID" value="ENSSMAP00000018067.2"/>
    <property type="gene ID" value="ENSSMAG00000011044.2"/>
</dbReference>
<dbReference type="Gene3D" id="2.60.220.50">
    <property type="match status" value="1"/>
</dbReference>